<sequence>MVIKFLKDDLLKECATHVSGIVRPNDIMWVLTVPAIWNDSAKQFMREAAVQAGLSNDKLKLAVEPETASLFCRHLPIVEGIDISKRKAGSTYMVIDAGGGTVDITVHQVIEGRRLKEIHKASGGAWGGTKVDEAYRQFLISIVGDSVFQKFVYTHMDDYLDINREFEIKKRKIAALTDSNDLGMDHSNVVIRFPSALKKMFEEETGEDLQAAIKQATRSEQIILISDKLRVDARIFLSFFEEATRSIVDHVKMLFSKPALRDVSEILLVGGFSESKMLQHAIQKEFIGKHIVVPHEAGMVVLKGAVVFGHDTGAISERIAKYTYICSWYFYRRRAR</sequence>
<dbReference type="CDD" id="cd10229">
    <property type="entry name" value="ASKHA_NBD_HSP70_HSPA12"/>
    <property type="match status" value="1"/>
</dbReference>
<dbReference type="GO" id="GO:0005524">
    <property type="term" value="F:ATP binding"/>
    <property type="evidence" value="ECO:0007669"/>
    <property type="project" value="UniProtKB-KW"/>
</dbReference>
<dbReference type="Proteomes" id="UP001634394">
    <property type="component" value="Unassembled WGS sequence"/>
</dbReference>
<dbReference type="PANTHER" id="PTHR14187">
    <property type="entry name" value="ALPHA KINASE/ELONGATION FACTOR 2 KINASE"/>
    <property type="match status" value="1"/>
</dbReference>
<keyword evidence="3" id="KW-0067">ATP-binding</keyword>
<gene>
    <name evidence="4" type="ORF">ACJMK2_025563</name>
</gene>
<comment type="similarity">
    <text evidence="1">Belongs to the heat shock protein 70 family.</text>
</comment>
<evidence type="ECO:0000313" key="4">
    <source>
        <dbReference type="EMBL" id="KAL3885510.1"/>
    </source>
</evidence>
<comment type="caution">
    <text evidence="4">The sequence shown here is derived from an EMBL/GenBank/DDBJ whole genome shotgun (WGS) entry which is preliminary data.</text>
</comment>
<organism evidence="4 5">
    <name type="scientific">Sinanodonta woodiana</name>
    <name type="common">Chinese pond mussel</name>
    <name type="synonym">Anodonta woodiana</name>
    <dbReference type="NCBI Taxonomy" id="1069815"/>
    <lineage>
        <taxon>Eukaryota</taxon>
        <taxon>Metazoa</taxon>
        <taxon>Spiralia</taxon>
        <taxon>Lophotrochozoa</taxon>
        <taxon>Mollusca</taxon>
        <taxon>Bivalvia</taxon>
        <taxon>Autobranchia</taxon>
        <taxon>Heteroconchia</taxon>
        <taxon>Palaeoheterodonta</taxon>
        <taxon>Unionida</taxon>
        <taxon>Unionoidea</taxon>
        <taxon>Unionidae</taxon>
        <taxon>Unioninae</taxon>
        <taxon>Sinanodonta</taxon>
    </lineage>
</organism>
<dbReference type="Gene3D" id="3.90.640.10">
    <property type="entry name" value="Actin, Chain A, domain 4"/>
    <property type="match status" value="1"/>
</dbReference>
<reference evidence="4 5" key="1">
    <citation type="submission" date="2024-11" db="EMBL/GenBank/DDBJ databases">
        <title>Chromosome-level genome assembly of the freshwater bivalve Anodonta woodiana.</title>
        <authorList>
            <person name="Chen X."/>
        </authorList>
    </citation>
    <scope>NUCLEOTIDE SEQUENCE [LARGE SCALE GENOMIC DNA]</scope>
    <source>
        <strain evidence="4">MN2024</strain>
        <tissue evidence="4">Gills</tissue>
    </source>
</reference>
<evidence type="ECO:0000313" key="5">
    <source>
        <dbReference type="Proteomes" id="UP001634394"/>
    </source>
</evidence>
<dbReference type="EMBL" id="JBJQND010000002">
    <property type="protein sequence ID" value="KAL3885510.1"/>
    <property type="molecule type" value="Genomic_DNA"/>
</dbReference>
<protein>
    <submittedName>
        <fullName evidence="4">Uncharacterized protein</fullName>
    </submittedName>
</protein>
<accession>A0ABD3XIF3</accession>
<dbReference type="InterPro" id="IPR013126">
    <property type="entry name" value="Hsp_70_fam"/>
</dbReference>
<dbReference type="PANTHER" id="PTHR14187:SF5">
    <property type="entry name" value="HEAT SHOCK 70 KDA PROTEIN 12A"/>
    <property type="match status" value="1"/>
</dbReference>
<keyword evidence="2" id="KW-0547">Nucleotide-binding</keyword>
<dbReference type="AlphaFoldDB" id="A0ABD3XIF3"/>
<dbReference type="Pfam" id="PF00012">
    <property type="entry name" value="HSP70"/>
    <property type="match status" value="1"/>
</dbReference>
<evidence type="ECO:0000256" key="2">
    <source>
        <dbReference type="ARBA" id="ARBA00022741"/>
    </source>
</evidence>
<evidence type="ECO:0000256" key="1">
    <source>
        <dbReference type="ARBA" id="ARBA00007381"/>
    </source>
</evidence>
<evidence type="ECO:0000256" key="3">
    <source>
        <dbReference type="ARBA" id="ARBA00022840"/>
    </source>
</evidence>
<proteinExistence type="inferred from homology"/>
<dbReference type="SUPFAM" id="SSF53067">
    <property type="entry name" value="Actin-like ATPase domain"/>
    <property type="match status" value="2"/>
</dbReference>
<name>A0ABD3XIF3_SINWO</name>
<keyword evidence="5" id="KW-1185">Reference proteome</keyword>
<dbReference type="InterPro" id="IPR043129">
    <property type="entry name" value="ATPase_NBD"/>
</dbReference>
<dbReference type="Gene3D" id="3.30.420.40">
    <property type="match status" value="2"/>
</dbReference>